<dbReference type="InterPro" id="IPR009057">
    <property type="entry name" value="Homeodomain-like_sf"/>
</dbReference>
<evidence type="ECO:0000259" key="3">
    <source>
        <dbReference type="PROSITE" id="PS50977"/>
    </source>
</evidence>
<evidence type="ECO:0000313" key="5">
    <source>
        <dbReference type="Proteomes" id="UP000730482"/>
    </source>
</evidence>
<dbReference type="Gene3D" id="1.10.10.60">
    <property type="entry name" value="Homeodomain-like"/>
    <property type="match status" value="1"/>
</dbReference>
<dbReference type="PANTHER" id="PTHR30055">
    <property type="entry name" value="HTH-TYPE TRANSCRIPTIONAL REGULATOR RUTR"/>
    <property type="match status" value="1"/>
</dbReference>
<gene>
    <name evidence="4" type="ORF">KGQ19_45345</name>
</gene>
<dbReference type="Gene3D" id="1.10.357.10">
    <property type="entry name" value="Tetracycline Repressor, domain 2"/>
    <property type="match status" value="1"/>
</dbReference>
<dbReference type="PANTHER" id="PTHR30055:SF184">
    <property type="entry name" value="HTH-TYPE TRANSCRIPTIONAL REGULATOR ETHR"/>
    <property type="match status" value="1"/>
</dbReference>
<dbReference type="InterPro" id="IPR001647">
    <property type="entry name" value="HTH_TetR"/>
</dbReference>
<name>A0ABS5L6X7_9ACTN</name>
<sequence length="216" mass="22359">MEDDRREAGTRRRVAPTKGDLRERAILDAAEQQLDSEGADGMTVATIAQAAGITRGALYFYFGSKNEVLAALVARTVATLRAEMDAADADGASAPGDALRQGVEQTARMWREHGTVMRTAVELSPTVPAIDQAWRSAVVALADTTRGIAERAGLPAGPGPHDAAAVAAALVWMTERALYQATVSGGSLDEAAATLLHVWLAALGIPAGAELGGAEG</sequence>
<proteinExistence type="predicted"/>
<dbReference type="Proteomes" id="UP000730482">
    <property type="component" value="Unassembled WGS sequence"/>
</dbReference>
<evidence type="ECO:0000256" key="1">
    <source>
        <dbReference type="ARBA" id="ARBA00023125"/>
    </source>
</evidence>
<dbReference type="EMBL" id="JAAFYZ010000320">
    <property type="protein sequence ID" value="MBS2554103.1"/>
    <property type="molecule type" value="Genomic_DNA"/>
</dbReference>
<dbReference type="InterPro" id="IPR050109">
    <property type="entry name" value="HTH-type_TetR-like_transc_reg"/>
</dbReference>
<dbReference type="RefSeq" id="WP_212021279.1">
    <property type="nucleotide sequence ID" value="NZ_JAAFYZ010000320.1"/>
</dbReference>
<evidence type="ECO:0000313" key="4">
    <source>
        <dbReference type="EMBL" id="MBS2554103.1"/>
    </source>
</evidence>
<dbReference type="InterPro" id="IPR049397">
    <property type="entry name" value="EthR_C"/>
</dbReference>
<dbReference type="Pfam" id="PF21313">
    <property type="entry name" value="EthR_C"/>
    <property type="match status" value="1"/>
</dbReference>
<organism evidence="4 5">
    <name type="scientific">Catenulispora pinistramenti</name>
    <dbReference type="NCBI Taxonomy" id="2705254"/>
    <lineage>
        <taxon>Bacteria</taxon>
        <taxon>Bacillati</taxon>
        <taxon>Actinomycetota</taxon>
        <taxon>Actinomycetes</taxon>
        <taxon>Catenulisporales</taxon>
        <taxon>Catenulisporaceae</taxon>
        <taxon>Catenulispora</taxon>
    </lineage>
</organism>
<dbReference type="PRINTS" id="PR00455">
    <property type="entry name" value="HTHTETR"/>
</dbReference>
<dbReference type="Pfam" id="PF00440">
    <property type="entry name" value="TetR_N"/>
    <property type="match status" value="1"/>
</dbReference>
<dbReference type="SUPFAM" id="SSF48498">
    <property type="entry name" value="Tetracyclin repressor-like, C-terminal domain"/>
    <property type="match status" value="1"/>
</dbReference>
<keyword evidence="5" id="KW-1185">Reference proteome</keyword>
<dbReference type="SUPFAM" id="SSF46689">
    <property type="entry name" value="Homeodomain-like"/>
    <property type="match status" value="1"/>
</dbReference>
<evidence type="ECO:0000256" key="2">
    <source>
        <dbReference type="PROSITE-ProRule" id="PRU00335"/>
    </source>
</evidence>
<feature type="DNA-binding region" description="H-T-H motif" evidence="2">
    <location>
        <begin position="43"/>
        <end position="62"/>
    </location>
</feature>
<comment type="caution">
    <text evidence="4">The sequence shown here is derived from an EMBL/GenBank/DDBJ whole genome shotgun (WGS) entry which is preliminary data.</text>
</comment>
<accession>A0ABS5L6X7</accession>
<reference evidence="4 5" key="1">
    <citation type="submission" date="2020-02" db="EMBL/GenBank/DDBJ databases">
        <title>Acidophilic actinobacteria isolated from forest soil.</title>
        <authorList>
            <person name="Golinska P."/>
        </authorList>
    </citation>
    <scope>NUCLEOTIDE SEQUENCE [LARGE SCALE GENOMIC DNA]</scope>
    <source>
        <strain evidence="4 5">NL8</strain>
    </source>
</reference>
<dbReference type="PROSITE" id="PS50977">
    <property type="entry name" value="HTH_TETR_2"/>
    <property type="match status" value="1"/>
</dbReference>
<protein>
    <submittedName>
        <fullName evidence="4">TetR/AcrR family transcriptional regulator</fullName>
    </submittedName>
</protein>
<keyword evidence="1 2" id="KW-0238">DNA-binding</keyword>
<dbReference type="InterPro" id="IPR036271">
    <property type="entry name" value="Tet_transcr_reg_TetR-rel_C_sf"/>
</dbReference>
<feature type="domain" description="HTH tetR-type" evidence="3">
    <location>
        <begin position="20"/>
        <end position="80"/>
    </location>
</feature>